<dbReference type="EMBL" id="JBICBT010001381">
    <property type="protein sequence ID" value="KAL3070574.1"/>
    <property type="molecule type" value="Genomic_DNA"/>
</dbReference>
<protein>
    <recommendedName>
        <fullName evidence="4">Secreted protein</fullName>
    </recommendedName>
</protein>
<keyword evidence="3" id="KW-1185">Reference proteome</keyword>
<organism evidence="2 3">
    <name type="scientific">Heterodera trifolii</name>
    <dbReference type="NCBI Taxonomy" id="157864"/>
    <lineage>
        <taxon>Eukaryota</taxon>
        <taxon>Metazoa</taxon>
        <taxon>Ecdysozoa</taxon>
        <taxon>Nematoda</taxon>
        <taxon>Chromadorea</taxon>
        <taxon>Rhabditida</taxon>
        <taxon>Tylenchina</taxon>
        <taxon>Tylenchomorpha</taxon>
        <taxon>Tylenchoidea</taxon>
        <taxon>Heteroderidae</taxon>
        <taxon>Heteroderinae</taxon>
        <taxon>Heterodera</taxon>
    </lineage>
</organism>
<comment type="caution">
    <text evidence="2">The sequence shown here is derived from an EMBL/GenBank/DDBJ whole genome shotgun (WGS) entry which is preliminary data.</text>
</comment>
<evidence type="ECO:0000256" key="1">
    <source>
        <dbReference type="SAM" id="SignalP"/>
    </source>
</evidence>
<dbReference type="Proteomes" id="UP001620626">
    <property type="component" value="Unassembled WGS sequence"/>
</dbReference>
<reference evidence="2 3" key="1">
    <citation type="submission" date="2024-10" db="EMBL/GenBank/DDBJ databases">
        <authorList>
            <person name="Kim D."/>
        </authorList>
    </citation>
    <scope>NUCLEOTIDE SEQUENCE [LARGE SCALE GENOMIC DNA]</scope>
    <source>
        <strain evidence="2">BH-2024</strain>
    </source>
</reference>
<evidence type="ECO:0000313" key="3">
    <source>
        <dbReference type="Proteomes" id="UP001620626"/>
    </source>
</evidence>
<gene>
    <name evidence="2" type="ORF">niasHT_032364</name>
</gene>
<keyword evidence="1" id="KW-0732">Signal</keyword>
<evidence type="ECO:0000313" key="2">
    <source>
        <dbReference type="EMBL" id="KAL3070574.1"/>
    </source>
</evidence>
<evidence type="ECO:0008006" key="4">
    <source>
        <dbReference type="Google" id="ProtNLM"/>
    </source>
</evidence>
<sequence length="72" mass="7549">MRCLHLTLSTLLRPASLLSARGRHREKRCQTQQAQMALLGGKSIDSGTDGATAAAAVAACRRCPISSAVANK</sequence>
<feature type="chain" id="PRO_5044889294" description="Secreted protein" evidence="1">
    <location>
        <begin position="20"/>
        <end position="72"/>
    </location>
</feature>
<proteinExistence type="predicted"/>
<feature type="signal peptide" evidence="1">
    <location>
        <begin position="1"/>
        <end position="19"/>
    </location>
</feature>
<accession>A0ABD2HR88</accession>
<name>A0ABD2HR88_9BILA</name>
<dbReference type="AlphaFoldDB" id="A0ABD2HR88"/>